<evidence type="ECO:0000256" key="5">
    <source>
        <dbReference type="ARBA" id="ARBA00022989"/>
    </source>
</evidence>
<dbReference type="InterPro" id="IPR046357">
    <property type="entry name" value="PPIase_dom_sf"/>
</dbReference>
<evidence type="ECO:0000256" key="6">
    <source>
        <dbReference type="ARBA" id="ARBA00023136"/>
    </source>
</evidence>
<dbReference type="Proteomes" id="UP001224392">
    <property type="component" value="Unassembled WGS sequence"/>
</dbReference>
<dbReference type="InterPro" id="IPR000297">
    <property type="entry name" value="PPIase_PpiC"/>
</dbReference>
<evidence type="ECO:0000256" key="9">
    <source>
        <dbReference type="ARBA" id="ARBA00040743"/>
    </source>
</evidence>
<protein>
    <recommendedName>
        <fullName evidence="9">Periplasmic chaperone PpiD</fullName>
    </recommendedName>
    <alternativeName>
        <fullName evidence="10">Periplasmic folding chaperone</fullName>
    </alternativeName>
</protein>
<evidence type="ECO:0000256" key="8">
    <source>
        <dbReference type="ARBA" id="ARBA00038408"/>
    </source>
</evidence>
<dbReference type="Gene3D" id="1.10.4030.10">
    <property type="entry name" value="Porin chaperone SurA, peptide-binding domain"/>
    <property type="match status" value="1"/>
</dbReference>
<dbReference type="EMBL" id="BSYJ01000008">
    <property type="protein sequence ID" value="GMG88685.1"/>
    <property type="molecule type" value="Genomic_DNA"/>
</dbReference>
<keyword evidence="11" id="KW-0697">Rotamase</keyword>
<dbReference type="SUPFAM" id="SSF54534">
    <property type="entry name" value="FKBP-like"/>
    <property type="match status" value="1"/>
</dbReference>
<keyword evidence="12" id="KW-0175">Coiled coil</keyword>
<feature type="coiled-coil region" evidence="12">
    <location>
        <begin position="483"/>
        <end position="512"/>
    </location>
</feature>
<proteinExistence type="inferred from homology"/>
<keyword evidence="6 13" id="KW-0472">Membrane</keyword>
<dbReference type="InterPro" id="IPR027304">
    <property type="entry name" value="Trigger_fact/SurA_dom_sf"/>
</dbReference>
<evidence type="ECO:0000256" key="2">
    <source>
        <dbReference type="ARBA" id="ARBA00022475"/>
    </source>
</evidence>
<dbReference type="SUPFAM" id="SSF109998">
    <property type="entry name" value="Triger factor/SurA peptide-binding domain-like"/>
    <property type="match status" value="1"/>
</dbReference>
<dbReference type="Gene3D" id="3.10.50.40">
    <property type="match status" value="1"/>
</dbReference>
<keyword evidence="11" id="KW-0413">Isomerase</keyword>
<dbReference type="PANTHER" id="PTHR47529">
    <property type="entry name" value="PEPTIDYL-PROLYL CIS-TRANS ISOMERASE D"/>
    <property type="match status" value="1"/>
</dbReference>
<reference evidence="15 16" key="1">
    <citation type="submission" date="2023-04" db="EMBL/GenBank/DDBJ databases">
        <title>Marinobulbifer ophiurae gen. nov., sp. Nov., isolate from tissue of brittle star Ophioplocus japonicus.</title>
        <authorList>
            <person name="Kawano K."/>
            <person name="Sawayama S."/>
            <person name="Nakagawa S."/>
        </authorList>
    </citation>
    <scope>NUCLEOTIDE SEQUENCE [LARGE SCALE GENOMIC DNA]</scope>
    <source>
        <strain evidence="15 16">NKW57</strain>
    </source>
</reference>
<evidence type="ECO:0000256" key="12">
    <source>
        <dbReference type="SAM" id="Coils"/>
    </source>
</evidence>
<keyword evidence="16" id="KW-1185">Reference proteome</keyword>
<dbReference type="Pfam" id="PF13624">
    <property type="entry name" value="SurA_N_3"/>
    <property type="match status" value="1"/>
</dbReference>
<evidence type="ECO:0000256" key="10">
    <source>
        <dbReference type="ARBA" id="ARBA00042775"/>
    </source>
</evidence>
<evidence type="ECO:0000256" key="11">
    <source>
        <dbReference type="PROSITE-ProRule" id="PRU00278"/>
    </source>
</evidence>
<dbReference type="InterPro" id="IPR052029">
    <property type="entry name" value="PpiD_chaperone"/>
</dbReference>
<keyword evidence="5 13" id="KW-1133">Transmembrane helix</keyword>
<keyword evidence="2" id="KW-1003">Cell membrane</keyword>
<evidence type="ECO:0000256" key="3">
    <source>
        <dbReference type="ARBA" id="ARBA00022519"/>
    </source>
</evidence>
<gene>
    <name evidence="15" type="ORF">MNKW57_30060</name>
</gene>
<comment type="similarity">
    <text evidence="8">Belongs to the PpiD chaperone family.</text>
</comment>
<evidence type="ECO:0000259" key="14">
    <source>
        <dbReference type="PROSITE" id="PS50198"/>
    </source>
</evidence>
<evidence type="ECO:0000313" key="16">
    <source>
        <dbReference type="Proteomes" id="UP001224392"/>
    </source>
</evidence>
<feature type="transmembrane region" description="Helical" evidence="13">
    <location>
        <begin position="12"/>
        <end position="33"/>
    </location>
</feature>
<dbReference type="RefSeq" id="WP_285765294.1">
    <property type="nucleotide sequence ID" value="NZ_BSYJ01000008.1"/>
</dbReference>
<keyword evidence="3" id="KW-0997">Cell inner membrane</keyword>
<keyword evidence="7" id="KW-0143">Chaperone</keyword>
<feature type="domain" description="PpiC" evidence="14">
    <location>
        <begin position="267"/>
        <end position="360"/>
    </location>
</feature>
<dbReference type="PROSITE" id="PS50198">
    <property type="entry name" value="PPIC_PPIASE_2"/>
    <property type="match status" value="1"/>
</dbReference>
<dbReference type="PANTHER" id="PTHR47529:SF1">
    <property type="entry name" value="PERIPLASMIC CHAPERONE PPID"/>
    <property type="match status" value="1"/>
</dbReference>
<comment type="subcellular location">
    <subcellularLocation>
        <location evidence="1">Cell inner membrane</location>
        <topology evidence="1">Single-pass type II membrane protein</topology>
        <orientation evidence="1">Periplasmic side</orientation>
    </subcellularLocation>
</comment>
<evidence type="ECO:0000313" key="15">
    <source>
        <dbReference type="EMBL" id="GMG88685.1"/>
    </source>
</evidence>
<keyword evidence="4 13" id="KW-0812">Transmembrane</keyword>
<name>A0ABQ6M334_9GAMM</name>
<comment type="caution">
    <text evidence="15">The sequence shown here is derived from an EMBL/GenBank/DDBJ whole genome shotgun (WGS) entry which is preliminary data.</text>
</comment>
<organism evidence="15 16">
    <name type="scientific">Biformimicrobium ophioploci</name>
    <dbReference type="NCBI Taxonomy" id="3036711"/>
    <lineage>
        <taxon>Bacteria</taxon>
        <taxon>Pseudomonadati</taxon>
        <taxon>Pseudomonadota</taxon>
        <taxon>Gammaproteobacteria</taxon>
        <taxon>Cellvibrionales</taxon>
        <taxon>Microbulbiferaceae</taxon>
        <taxon>Biformimicrobium</taxon>
    </lineage>
</organism>
<accession>A0ABQ6M334</accession>
<sequence length="622" mass="66661">MLQSMRDNLKGTAAIILAALFGFIVAITGIDFFTGASGGGSEEVASVNGEKISEVDVSRGVRNQQAQMMAQFGENLPAEALSEDTLRRPVIQQLIAQAVMRQAASESGMVMSKEELNKVIASLPAFQVDGQFSQAAFRNAAARQGMSPAAFQQYIEQSLVVQQYLEGIAGSGFVTAQEAKKFVELSMEERDFDYVVMEVAGLLGEISVTDAEIQQYYDENPAEFARPEMVAVKYIELKPETFAGAIDVSEEDIQAQYQQELKAFQASTQRRAAHIFLEGDADAEKVAEVQAKLAAGESFEALVTAYSDDFASKEMGGDLGFTGGDVFPPEFEEALAALSVNEVSGPVETADGTHFVKLTELTESKVPTLEERRAEIAEALKASRAEREFVTALERMTELAYNAEDLAEVAEELGVTVGTTGLFSSSGGEGITAEPKVVAAAFTPEVKEDRNTSDVIDLAEDHALVLQVTEHQPAGVFALAKVAEQISDKLKREKASAQLAEKAEALQAALAAGGDFALLAEEAGLTLETADKSRRTGFGERGEIVTAAFELSGDLPAVKALKVNSGNRVVLKLRDVRPGNLDAQPAEQRNALLRQLSVLDANNESAAMEKYLQDAADISIGN</sequence>
<dbReference type="Pfam" id="PF13145">
    <property type="entry name" value="Rotamase_2"/>
    <property type="match status" value="1"/>
</dbReference>
<evidence type="ECO:0000256" key="7">
    <source>
        <dbReference type="ARBA" id="ARBA00023186"/>
    </source>
</evidence>
<evidence type="ECO:0000256" key="13">
    <source>
        <dbReference type="SAM" id="Phobius"/>
    </source>
</evidence>
<evidence type="ECO:0000256" key="4">
    <source>
        <dbReference type="ARBA" id="ARBA00022692"/>
    </source>
</evidence>
<evidence type="ECO:0000256" key="1">
    <source>
        <dbReference type="ARBA" id="ARBA00004382"/>
    </source>
</evidence>